<dbReference type="OrthoDB" id="204975at2157"/>
<evidence type="ECO:0000313" key="2">
    <source>
        <dbReference type="EMBL" id="ELY46801.1"/>
    </source>
</evidence>
<evidence type="ECO:0000259" key="1">
    <source>
        <dbReference type="Pfam" id="PF23993"/>
    </source>
</evidence>
<gene>
    <name evidence="2" type="ORF">C496_00030</name>
</gene>
<dbReference type="RefSeq" id="WP_006087672.1">
    <property type="nucleotide sequence ID" value="NZ_AOHW01000001.1"/>
</dbReference>
<organism evidence="2 3">
    <name type="scientific">Natronorubrum tibetense GA33</name>
    <dbReference type="NCBI Taxonomy" id="1114856"/>
    <lineage>
        <taxon>Archaea</taxon>
        <taxon>Methanobacteriati</taxon>
        <taxon>Methanobacteriota</taxon>
        <taxon>Stenosarchaea group</taxon>
        <taxon>Halobacteria</taxon>
        <taxon>Halobacteriales</taxon>
        <taxon>Natrialbaceae</taxon>
        <taxon>Natronorubrum</taxon>
    </lineage>
</organism>
<sequence>MIRYVLAVILAIALLAISIPAIDKGATMNSERQVDASLAEIDDEATSLIENEETTPDGHPDPQRVVEVTLPRSTLTSEGVDHFELVPHENGSYTHARYVLEDGTTREEVISEKIVWNDPDGTEPTELGGTGDQRLALVLLEDENGEATIVSRHV</sequence>
<dbReference type="eggNOG" id="arCOG10216">
    <property type="taxonomic scope" value="Archaea"/>
</dbReference>
<protein>
    <recommendedName>
        <fullName evidence="1">DUF7311 domain-containing protein</fullName>
    </recommendedName>
</protein>
<evidence type="ECO:0000313" key="3">
    <source>
        <dbReference type="Proteomes" id="UP000011599"/>
    </source>
</evidence>
<reference evidence="2 3" key="1">
    <citation type="journal article" date="2014" name="PLoS Genet.">
        <title>Phylogenetically driven sequencing of extremely halophilic archaea reveals strategies for static and dynamic osmo-response.</title>
        <authorList>
            <person name="Becker E.A."/>
            <person name="Seitzer P.M."/>
            <person name="Tritt A."/>
            <person name="Larsen D."/>
            <person name="Krusor M."/>
            <person name="Yao A.I."/>
            <person name="Wu D."/>
            <person name="Madern D."/>
            <person name="Eisen J.A."/>
            <person name="Darling A.E."/>
            <person name="Facciotti M.T."/>
        </authorList>
    </citation>
    <scope>NUCLEOTIDE SEQUENCE [LARGE SCALE GENOMIC DNA]</scope>
    <source>
        <strain evidence="2 3">GA33</strain>
    </source>
</reference>
<proteinExistence type="predicted"/>
<feature type="domain" description="DUF7311" evidence="1">
    <location>
        <begin position="1"/>
        <end position="151"/>
    </location>
</feature>
<name>L9WBZ5_9EURY</name>
<dbReference type="InterPro" id="IPR055735">
    <property type="entry name" value="DUF7311"/>
</dbReference>
<comment type="caution">
    <text evidence="2">The sequence shown here is derived from an EMBL/GenBank/DDBJ whole genome shotgun (WGS) entry which is preliminary data.</text>
</comment>
<dbReference type="Proteomes" id="UP000011599">
    <property type="component" value="Unassembled WGS sequence"/>
</dbReference>
<dbReference type="EMBL" id="AOHW01000001">
    <property type="protein sequence ID" value="ELY46801.1"/>
    <property type="molecule type" value="Genomic_DNA"/>
</dbReference>
<dbReference type="AlphaFoldDB" id="L9WBZ5"/>
<dbReference type="STRING" id="1114856.GCA_000383975_01821"/>
<dbReference type="PATRIC" id="fig|1114856.3.peg.5"/>
<dbReference type="Pfam" id="PF23993">
    <property type="entry name" value="DUF7311"/>
    <property type="match status" value="1"/>
</dbReference>
<keyword evidence="3" id="KW-1185">Reference proteome</keyword>
<accession>L9WBZ5</accession>